<proteinExistence type="predicted"/>
<dbReference type="OrthoDB" id="68575at2759"/>
<reference evidence="3" key="1">
    <citation type="submission" date="2021-01" db="EMBL/GenBank/DDBJ databases">
        <title>Phytophthora aleatoria, a newly-described species from Pinus radiata is distinct from Phytophthora cactorum isolates based on comparative genomics.</title>
        <authorList>
            <person name="Mcdougal R."/>
            <person name="Panda P."/>
            <person name="Williams N."/>
            <person name="Studholme D.J."/>
        </authorList>
    </citation>
    <scope>NUCLEOTIDE SEQUENCE</scope>
    <source>
        <strain evidence="3">NZFS 3830</strain>
    </source>
</reference>
<keyword evidence="1" id="KW-0812">Transmembrane</keyword>
<comment type="caution">
    <text evidence="3">The sequence shown here is derived from an EMBL/GenBank/DDBJ whole genome shotgun (WGS) entry which is preliminary data.</text>
</comment>
<gene>
    <name evidence="3" type="ORF">JG687_00014510</name>
</gene>
<keyword evidence="1" id="KW-1133">Transmembrane helix</keyword>
<dbReference type="InterPro" id="IPR050712">
    <property type="entry name" value="NAD(P)H-dep_reductase"/>
</dbReference>
<sequence>MALTDVILAPYAAAKDAAQSMNPVMLAALVAVVVVVNVVAAKSWQARRSRLEYSPLLNNGDGLAAWLMARFNCVANSNTKLVLASELMELPLPIGPVMDPVIAAAIGSPQEYADPAVQAWSWAVTATPAIVILTPQYNWGYPGQLKNLLDHLYSEWKEKPVVLVTYGGHGGSKCAEQLQVVLSGGFHMNVVAHVGISLPKEFIRSSERIDVVDVPSFLAEYETQVDEAFALLLKGLQH</sequence>
<dbReference type="InterPro" id="IPR005025">
    <property type="entry name" value="FMN_Rdtase-like_dom"/>
</dbReference>
<protein>
    <recommendedName>
        <fullName evidence="2">NADPH-dependent FMN reductase-like domain-containing protein</fullName>
    </recommendedName>
</protein>
<dbReference type="GO" id="GO:0005829">
    <property type="term" value="C:cytosol"/>
    <property type="evidence" value="ECO:0007669"/>
    <property type="project" value="TreeGrafter"/>
</dbReference>
<dbReference type="PANTHER" id="PTHR30543">
    <property type="entry name" value="CHROMATE REDUCTASE"/>
    <property type="match status" value="1"/>
</dbReference>
<dbReference type="Proteomes" id="UP000688947">
    <property type="component" value="Unassembled WGS sequence"/>
</dbReference>
<dbReference type="VEuPathDB" id="FungiDB:PC110_g4299"/>
<dbReference type="PANTHER" id="PTHR30543:SF21">
    <property type="entry name" value="NAD(P)H-DEPENDENT FMN REDUCTASE LOT6"/>
    <property type="match status" value="1"/>
</dbReference>
<dbReference type="Pfam" id="PF03358">
    <property type="entry name" value="FMN_red"/>
    <property type="match status" value="1"/>
</dbReference>
<accession>A0A8T1TVZ1</accession>
<evidence type="ECO:0000313" key="4">
    <source>
        <dbReference type="Proteomes" id="UP000688947"/>
    </source>
</evidence>
<dbReference type="GO" id="GO:0010181">
    <property type="term" value="F:FMN binding"/>
    <property type="evidence" value="ECO:0007669"/>
    <property type="project" value="TreeGrafter"/>
</dbReference>
<keyword evidence="1" id="KW-0472">Membrane</keyword>
<feature type="transmembrane region" description="Helical" evidence="1">
    <location>
        <begin position="24"/>
        <end position="41"/>
    </location>
</feature>
<dbReference type="GO" id="GO:0016491">
    <property type="term" value="F:oxidoreductase activity"/>
    <property type="evidence" value="ECO:0007669"/>
    <property type="project" value="InterPro"/>
</dbReference>
<name>A0A8T1TVZ1_9STRA</name>
<organism evidence="3 4">
    <name type="scientific">Phytophthora cactorum</name>
    <dbReference type="NCBI Taxonomy" id="29920"/>
    <lineage>
        <taxon>Eukaryota</taxon>
        <taxon>Sar</taxon>
        <taxon>Stramenopiles</taxon>
        <taxon>Oomycota</taxon>
        <taxon>Peronosporomycetes</taxon>
        <taxon>Peronosporales</taxon>
        <taxon>Peronosporaceae</taxon>
        <taxon>Phytophthora</taxon>
    </lineage>
</organism>
<evidence type="ECO:0000259" key="2">
    <source>
        <dbReference type="Pfam" id="PF03358"/>
    </source>
</evidence>
<dbReference type="EMBL" id="JAENGZ010001180">
    <property type="protein sequence ID" value="KAG6949988.1"/>
    <property type="molecule type" value="Genomic_DNA"/>
</dbReference>
<evidence type="ECO:0000256" key="1">
    <source>
        <dbReference type="SAM" id="Phobius"/>
    </source>
</evidence>
<evidence type="ECO:0000313" key="3">
    <source>
        <dbReference type="EMBL" id="KAG6949988.1"/>
    </source>
</evidence>
<dbReference type="AlphaFoldDB" id="A0A8T1TVZ1"/>
<feature type="domain" description="NADPH-dependent FMN reductase-like" evidence="2">
    <location>
        <begin position="109"/>
        <end position="198"/>
    </location>
</feature>